<keyword evidence="1" id="KW-0067">ATP-binding</keyword>
<keyword evidence="1" id="KW-0547">Nucleotide-binding</keyword>
<organism evidence="1 2">
    <name type="scientific">Streptomyces spirodelae</name>
    <dbReference type="NCBI Taxonomy" id="2812904"/>
    <lineage>
        <taxon>Bacteria</taxon>
        <taxon>Bacillati</taxon>
        <taxon>Actinomycetota</taxon>
        <taxon>Actinomycetes</taxon>
        <taxon>Kitasatosporales</taxon>
        <taxon>Streptomycetaceae</taxon>
        <taxon>Streptomyces</taxon>
    </lineage>
</organism>
<dbReference type="Pfam" id="PF10923">
    <property type="entry name" value="BrxC_BrxD"/>
    <property type="match status" value="1"/>
</dbReference>
<protein>
    <submittedName>
        <fullName evidence="1">BREX system ATP-binding protein BrxD</fullName>
    </submittedName>
</protein>
<sequence>MTAPRASSVSAVRRRAVIDALRRGAVPDSGLDLLATGLDRFEDALDAELNAVASGAAVFKAVRGEYGSGKTFFTRWLGERAKRLGYAVAEIQVSETETPLHRLETVYRRLTERLATSSFPPSALRPVVDAWFYALEEDALAAGADEEELTEEVERLLTARLAEVSRHAPSFATALRGYRTALVRGDEATAAAVLAWLGGQPHVAAAARRSAGVRGDLDHFGAFGFLQGLLTVLRDSGHRGLFVVLDEVETLQRVRSDARDKALNALRQLIDEVHSGRFPGLYLVITGTPAFYDGQQGVQRLAPLAQRLATDFTTDPRFDNPRAVQMRLPGFTQESLIDLGTTIRDLYADGASAPDRIRQLADDAYVADLATAVGGALGGKVGVAPRLFLKKLVGDVLDRIDQFADFDPRQHYRLTVSPSELTEVERNLAAAASDSAASADDVELNV</sequence>
<name>A0ABS3X311_9ACTN</name>
<dbReference type="Proteomes" id="UP001518976">
    <property type="component" value="Unassembled WGS sequence"/>
</dbReference>
<comment type="caution">
    <text evidence="1">The sequence shown here is derived from an EMBL/GenBank/DDBJ whole genome shotgun (WGS) entry which is preliminary data.</text>
</comment>
<accession>A0ABS3X311</accession>
<evidence type="ECO:0000313" key="1">
    <source>
        <dbReference type="EMBL" id="MBO8189773.1"/>
    </source>
</evidence>
<gene>
    <name evidence="1" type="primary">brxD</name>
    <name evidence="1" type="ORF">JW592_30645</name>
</gene>
<dbReference type="RefSeq" id="WP_209268535.1">
    <property type="nucleotide sequence ID" value="NZ_JAFFZN010000042.1"/>
</dbReference>
<dbReference type="InterPro" id="IPR027417">
    <property type="entry name" value="P-loop_NTPase"/>
</dbReference>
<dbReference type="EMBL" id="JAFFZN010000042">
    <property type="protein sequence ID" value="MBO8189773.1"/>
    <property type="molecule type" value="Genomic_DNA"/>
</dbReference>
<dbReference type="GO" id="GO:0005524">
    <property type="term" value="F:ATP binding"/>
    <property type="evidence" value="ECO:0007669"/>
    <property type="project" value="UniProtKB-KW"/>
</dbReference>
<dbReference type="NCBIfam" id="NF033438">
    <property type="entry name" value="BREX_BrxD"/>
    <property type="match status" value="1"/>
</dbReference>
<reference evidence="1 2" key="1">
    <citation type="submission" date="2021-02" db="EMBL/GenBank/DDBJ databases">
        <title>Streptomyces spirodelae sp. nov., isolated from duckweed.</title>
        <authorList>
            <person name="Saimee Y."/>
            <person name="Duangmal K."/>
        </authorList>
    </citation>
    <scope>NUCLEOTIDE SEQUENCE [LARGE SCALE GENOMIC DNA]</scope>
    <source>
        <strain evidence="1 2">DW4-2</strain>
    </source>
</reference>
<dbReference type="InterPro" id="IPR021228">
    <property type="entry name" value="BrxD"/>
</dbReference>
<proteinExistence type="predicted"/>
<dbReference type="SUPFAM" id="SSF52540">
    <property type="entry name" value="P-loop containing nucleoside triphosphate hydrolases"/>
    <property type="match status" value="1"/>
</dbReference>
<keyword evidence="2" id="KW-1185">Reference proteome</keyword>
<evidence type="ECO:0000313" key="2">
    <source>
        <dbReference type="Proteomes" id="UP001518976"/>
    </source>
</evidence>